<name>A0ABV2A7Q0_9GAMM</name>
<sequence>MEIFLRSSWQHPMPERLLPGQSADNAVTLCDRLEALRTSSTQDFDWLIDKWLSATESEQGLIRLDYDDEVYRIRRLATRRGVSVQIETLPVARSRCDGKSQLVRARILCVDAEGRVIKRSAGPVRWVMSWGATLSGVSVIS</sequence>
<reference evidence="1 2" key="1">
    <citation type="submission" date="2024-06" db="EMBL/GenBank/DDBJ databases">
        <authorList>
            <person name="Li Z."/>
            <person name="Jiang Y."/>
        </authorList>
    </citation>
    <scope>NUCLEOTIDE SEQUENCE [LARGE SCALE GENOMIC DNA]</scope>
    <source>
        <strain evidence="1 2">HSW-8</strain>
    </source>
</reference>
<organism evidence="1 2">
    <name type="scientific">Sinimarinibacterium thermocellulolyticum</name>
    <dbReference type="NCBI Taxonomy" id="3170016"/>
    <lineage>
        <taxon>Bacteria</taxon>
        <taxon>Pseudomonadati</taxon>
        <taxon>Pseudomonadota</taxon>
        <taxon>Gammaproteobacteria</taxon>
        <taxon>Nevskiales</taxon>
        <taxon>Nevskiaceae</taxon>
        <taxon>Sinimarinibacterium</taxon>
    </lineage>
</organism>
<keyword evidence="2" id="KW-1185">Reference proteome</keyword>
<protein>
    <submittedName>
        <fullName evidence="1">Uncharacterized protein</fullName>
    </submittedName>
</protein>
<evidence type="ECO:0000313" key="2">
    <source>
        <dbReference type="Proteomes" id="UP001465331"/>
    </source>
</evidence>
<dbReference type="Proteomes" id="UP001465331">
    <property type="component" value="Unassembled WGS sequence"/>
</dbReference>
<gene>
    <name evidence="1" type="ORF">ABSH63_04550</name>
</gene>
<accession>A0ABV2A7Q0</accession>
<evidence type="ECO:0000313" key="1">
    <source>
        <dbReference type="EMBL" id="MES0873283.1"/>
    </source>
</evidence>
<dbReference type="EMBL" id="JBEPIJ010000004">
    <property type="protein sequence ID" value="MES0873283.1"/>
    <property type="molecule type" value="Genomic_DNA"/>
</dbReference>
<dbReference type="RefSeq" id="WP_352887834.1">
    <property type="nucleotide sequence ID" value="NZ_JBEPIJ010000004.1"/>
</dbReference>
<comment type="caution">
    <text evidence="1">The sequence shown here is derived from an EMBL/GenBank/DDBJ whole genome shotgun (WGS) entry which is preliminary data.</text>
</comment>
<proteinExistence type="predicted"/>